<organism evidence="4 5">
    <name type="scientific">Clohesyomyces aquaticus</name>
    <dbReference type="NCBI Taxonomy" id="1231657"/>
    <lineage>
        <taxon>Eukaryota</taxon>
        <taxon>Fungi</taxon>
        <taxon>Dikarya</taxon>
        <taxon>Ascomycota</taxon>
        <taxon>Pezizomycotina</taxon>
        <taxon>Dothideomycetes</taxon>
        <taxon>Pleosporomycetidae</taxon>
        <taxon>Pleosporales</taxon>
        <taxon>Lindgomycetaceae</taxon>
        <taxon>Clohesyomyces</taxon>
    </lineage>
</organism>
<keyword evidence="5" id="KW-1185">Reference proteome</keyword>
<feature type="region of interest" description="Disordered" evidence="1">
    <location>
        <begin position="802"/>
        <end position="836"/>
    </location>
</feature>
<feature type="domain" description="DUF7877" evidence="3">
    <location>
        <begin position="55"/>
        <end position="168"/>
    </location>
</feature>
<evidence type="ECO:0000259" key="3">
    <source>
        <dbReference type="Pfam" id="PF25289"/>
    </source>
</evidence>
<dbReference type="EMBL" id="MCFA01000048">
    <property type="protein sequence ID" value="ORY12681.1"/>
    <property type="molecule type" value="Genomic_DNA"/>
</dbReference>
<evidence type="ECO:0000259" key="2">
    <source>
        <dbReference type="Pfam" id="PF25009"/>
    </source>
</evidence>
<feature type="compositionally biased region" description="Low complexity" evidence="1">
    <location>
        <begin position="655"/>
        <end position="664"/>
    </location>
</feature>
<feature type="region of interest" description="Disordered" evidence="1">
    <location>
        <begin position="176"/>
        <end position="206"/>
    </location>
</feature>
<feature type="compositionally biased region" description="Polar residues" evidence="1">
    <location>
        <begin position="665"/>
        <end position="723"/>
    </location>
</feature>
<dbReference type="InterPro" id="IPR056687">
    <property type="entry name" value="DUF7785"/>
</dbReference>
<dbReference type="InterPro" id="IPR057199">
    <property type="entry name" value="DUF7877"/>
</dbReference>
<dbReference type="Proteomes" id="UP000193144">
    <property type="component" value="Unassembled WGS sequence"/>
</dbReference>
<evidence type="ECO:0000256" key="1">
    <source>
        <dbReference type="SAM" id="MobiDB-lite"/>
    </source>
</evidence>
<dbReference type="AlphaFoldDB" id="A0A1Y1ZQZ4"/>
<feature type="domain" description="DUF7785" evidence="2">
    <location>
        <begin position="487"/>
        <end position="585"/>
    </location>
</feature>
<dbReference type="Pfam" id="PF25009">
    <property type="entry name" value="DUF7785"/>
    <property type="match status" value="1"/>
</dbReference>
<protein>
    <submittedName>
        <fullName evidence="4">Uncharacterized protein</fullName>
    </submittedName>
</protein>
<comment type="caution">
    <text evidence="4">The sequence shown here is derived from an EMBL/GenBank/DDBJ whole genome shotgun (WGS) entry which is preliminary data.</text>
</comment>
<feature type="compositionally biased region" description="Low complexity" evidence="1">
    <location>
        <begin position="860"/>
        <end position="875"/>
    </location>
</feature>
<evidence type="ECO:0000313" key="5">
    <source>
        <dbReference type="Proteomes" id="UP000193144"/>
    </source>
</evidence>
<dbReference type="Pfam" id="PF25289">
    <property type="entry name" value="DUF7877"/>
    <property type="match status" value="1"/>
</dbReference>
<feature type="compositionally biased region" description="Polar residues" evidence="1">
    <location>
        <begin position="876"/>
        <end position="885"/>
    </location>
</feature>
<feature type="region of interest" description="Disordered" evidence="1">
    <location>
        <begin position="860"/>
        <end position="903"/>
    </location>
</feature>
<feature type="compositionally biased region" description="Pro residues" evidence="1">
    <location>
        <begin position="11"/>
        <end position="20"/>
    </location>
</feature>
<feature type="compositionally biased region" description="Polar residues" evidence="1">
    <location>
        <begin position="624"/>
        <end position="644"/>
    </location>
</feature>
<feature type="region of interest" description="Disordered" evidence="1">
    <location>
        <begin position="624"/>
        <end position="763"/>
    </location>
</feature>
<proteinExistence type="predicted"/>
<dbReference type="STRING" id="1231657.A0A1Y1ZQZ4"/>
<sequence length="903" mass="96541">MATTNGTLTPPSLPPAPSSPSPAKRKRSDTESSILYNGTSAAASSRLASATRRPLQAVLDDILTVLQSYDTHPSLLTLPLTSTVARSTSGESATKRTKLTLPDGSTTISSLIQAGSYDSLGALQQDVDTAASGLLSSFDKGEVSAAQMSQADTQLQAKVLAFQKILKTMVDREEARTPAVGAQQDSIEGAKDQADESASVAVKEEEPESRTVLTLFGTAQGPKQLFSSLQQPVPVPPSNAADSSGLDTAVKVLLPIRESTLPNIISTTQVFPPPESAEGDKKPVATFGEVFAPPPTLPQLSPPKVTKALTTRGNTVTFVPQSSLPKPSRKSSQTYSNQKLSAGQWLGYGGVDMPKDPTSPTAKQKSRQRALSMGEAQQPPPVATRAAVQQAKEDALFRSAYSSFAPSRDNSTAIVPEETKNRIWWEECGEQRYNDIFPIDPRIVELDESPDTETNGAVDELDSFKEAVESFTPTKENPFQKEKSDLEKSTDEILEEISELLEILASHQRIRNSSLATNPRTPVIQNSSLASLAGSPSTPSEEEIDIYQMLKSQLTLMISQLPPYAVAKLNGDQLEELNISRTILIETTDHKGVLEEDHASRMAKAAALSAAAGLPALSRMASSGATTSHFPASATQYARPSSSVHAPAPRPVQTPQSYYPQQQSAHRSPSVHYQRSSTGPTQSYQTPGSYASTARPSYPATQGYGQQTPRTSYTQATPGQYYSQRPAATPASYGGVTNSQFYQSTPQTQSQSRYPPQQVQNGYYQRPQGVAPMQSFNAVASPHARTSSPLKATQPFAQSNYGGARASFGTPVSGSQVRSTYYGQPGTQYSTPQAPTPSTVGPLGYNVMGANTQQMMLERQQAQLAAQPQARMAAQNSLNRQGSGTPQPPNPQYGNGAPPPMVA</sequence>
<name>A0A1Y1ZQZ4_9PLEO</name>
<feature type="compositionally biased region" description="Polar residues" evidence="1">
    <location>
        <begin position="810"/>
        <end position="836"/>
    </location>
</feature>
<feature type="compositionally biased region" description="Pro residues" evidence="1">
    <location>
        <begin position="886"/>
        <end position="903"/>
    </location>
</feature>
<evidence type="ECO:0000313" key="4">
    <source>
        <dbReference type="EMBL" id="ORY12681.1"/>
    </source>
</evidence>
<feature type="region of interest" description="Disordered" evidence="1">
    <location>
        <begin position="346"/>
        <end position="380"/>
    </location>
</feature>
<feature type="region of interest" description="Disordered" evidence="1">
    <location>
        <begin position="1"/>
        <end position="37"/>
    </location>
</feature>
<feature type="region of interest" description="Disordered" evidence="1">
    <location>
        <begin position="318"/>
        <end position="337"/>
    </location>
</feature>
<accession>A0A1Y1ZQZ4</accession>
<feature type="compositionally biased region" description="Polar residues" evidence="1">
    <location>
        <begin position="735"/>
        <end position="763"/>
    </location>
</feature>
<dbReference type="OrthoDB" id="5354458at2759"/>
<reference evidence="4 5" key="1">
    <citation type="submission" date="2016-07" db="EMBL/GenBank/DDBJ databases">
        <title>Pervasive Adenine N6-methylation of Active Genes in Fungi.</title>
        <authorList>
            <consortium name="DOE Joint Genome Institute"/>
            <person name="Mondo S.J."/>
            <person name="Dannebaum R.O."/>
            <person name="Kuo R.C."/>
            <person name="Labutti K."/>
            <person name="Haridas S."/>
            <person name="Kuo A."/>
            <person name="Salamov A."/>
            <person name="Ahrendt S.R."/>
            <person name="Lipzen A."/>
            <person name="Sullivan W."/>
            <person name="Andreopoulos W.B."/>
            <person name="Clum A."/>
            <person name="Lindquist E."/>
            <person name="Daum C."/>
            <person name="Ramamoorthy G.K."/>
            <person name="Gryganskyi A."/>
            <person name="Culley D."/>
            <person name="Magnuson J.K."/>
            <person name="James T.Y."/>
            <person name="O'Malley M.A."/>
            <person name="Stajich J.E."/>
            <person name="Spatafora J.W."/>
            <person name="Visel A."/>
            <person name="Grigoriev I.V."/>
        </authorList>
    </citation>
    <scope>NUCLEOTIDE SEQUENCE [LARGE SCALE GENOMIC DNA]</scope>
    <source>
        <strain evidence="4 5">CBS 115471</strain>
    </source>
</reference>
<gene>
    <name evidence="4" type="ORF">BCR34DRAFT_563209</name>
</gene>